<gene>
    <name evidence="1" type="ORF">M979_1523</name>
</gene>
<dbReference type="AlphaFoldDB" id="A0A1B7HST3"/>
<evidence type="ECO:0000313" key="2">
    <source>
        <dbReference type="Proteomes" id="UP000078286"/>
    </source>
</evidence>
<comment type="caution">
    <text evidence="1">The sequence shown here is derived from an EMBL/GenBank/DDBJ whole genome shotgun (WGS) entry which is preliminary data.</text>
</comment>
<proteinExistence type="predicted"/>
<dbReference type="PATRIC" id="fig|1354255.3.peg.1570"/>
<evidence type="ECO:0000313" key="1">
    <source>
        <dbReference type="EMBL" id="OAT18699.1"/>
    </source>
</evidence>
<organism evidence="1 2">
    <name type="scientific">Buttiauxella noackiae ATCC 51607</name>
    <dbReference type="NCBI Taxonomy" id="1354255"/>
    <lineage>
        <taxon>Bacteria</taxon>
        <taxon>Pseudomonadati</taxon>
        <taxon>Pseudomonadota</taxon>
        <taxon>Gammaproteobacteria</taxon>
        <taxon>Enterobacterales</taxon>
        <taxon>Enterobacteriaceae</taxon>
        <taxon>Buttiauxella</taxon>
    </lineage>
</organism>
<name>A0A1B7HST3_9ENTR</name>
<accession>A0A1B7HST3</accession>
<dbReference type="EMBL" id="LXEO01000017">
    <property type="protein sequence ID" value="OAT18699.1"/>
    <property type="molecule type" value="Genomic_DNA"/>
</dbReference>
<protein>
    <submittedName>
        <fullName evidence="1">Uncharacterized protein</fullName>
    </submittedName>
</protein>
<keyword evidence="2" id="KW-1185">Reference proteome</keyword>
<dbReference type="RefSeq" id="WP_064554325.1">
    <property type="nucleotide sequence ID" value="NZ_LXEO01000017.1"/>
</dbReference>
<sequence>MIKNAFVERNSEGNIVVRVEDKQLSTFDDYNSALEWAFSIGYRVYKKEPTNDMHEECWVKYMPKSHL</sequence>
<dbReference type="Proteomes" id="UP000078286">
    <property type="component" value="Unassembled WGS sequence"/>
</dbReference>
<reference evidence="1 2" key="1">
    <citation type="submission" date="2016-04" db="EMBL/GenBank/DDBJ databases">
        <title>ATOL: Assembling a taxonomically balanced genome-scale reconstruction of the evolutionary history of the Enterobacteriaceae.</title>
        <authorList>
            <person name="Plunkett G.III."/>
            <person name="Neeno-Eckwall E.C."/>
            <person name="Glasner J.D."/>
            <person name="Perna N.T."/>
        </authorList>
    </citation>
    <scope>NUCLEOTIDE SEQUENCE [LARGE SCALE GENOMIC DNA]</scope>
    <source>
        <strain evidence="1 2">ATCC 51607</strain>
    </source>
</reference>